<keyword evidence="2 7" id="KW-0813">Transport</keyword>
<feature type="transmembrane region" description="Helical" evidence="7">
    <location>
        <begin position="110"/>
        <end position="132"/>
    </location>
</feature>
<evidence type="ECO:0000256" key="1">
    <source>
        <dbReference type="ARBA" id="ARBA00004651"/>
    </source>
</evidence>
<keyword evidence="3" id="KW-1003">Cell membrane</keyword>
<evidence type="ECO:0000259" key="8">
    <source>
        <dbReference type="PROSITE" id="PS50928"/>
    </source>
</evidence>
<dbReference type="InterPro" id="IPR000515">
    <property type="entry name" value="MetI-like"/>
</dbReference>
<comment type="caution">
    <text evidence="9">The sequence shown here is derived from an EMBL/GenBank/DDBJ whole genome shotgun (WGS) entry which is preliminary data.</text>
</comment>
<evidence type="ECO:0000256" key="4">
    <source>
        <dbReference type="ARBA" id="ARBA00022692"/>
    </source>
</evidence>
<dbReference type="Proteomes" id="UP001597083">
    <property type="component" value="Unassembled WGS sequence"/>
</dbReference>
<organism evidence="9 10">
    <name type="scientific">Actinomadura adrarensis</name>
    <dbReference type="NCBI Taxonomy" id="1819600"/>
    <lineage>
        <taxon>Bacteria</taxon>
        <taxon>Bacillati</taxon>
        <taxon>Actinomycetota</taxon>
        <taxon>Actinomycetes</taxon>
        <taxon>Streptosporangiales</taxon>
        <taxon>Thermomonosporaceae</taxon>
        <taxon>Actinomadura</taxon>
    </lineage>
</organism>
<feature type="transmembrane region" description="Helical" evidence="7">
    <location>
        <begin position="73"/>
        <end position="98"/>
    </location>
</feature>
<evidence type="ECO:0000313" key="10">
    <source>
        <dbReference type="Proteomes" id="UP001597083"/>
    </source>
</evidence>
<dbReference type="PANTHER" id="PTHR30193">
    <property type="entry name" value="ABC TRANSPORTER PERMEASE PROTEIN"/>
    <property type="match status" value="1"/>
</dbReference>
<dbReference type="InterPro" id="IPR051393">
    <property type="entry name" value="ABC_transporter_permease"/>
</dbReference>
<dbReference type="Gene3D" id="1.10.3720.10">
    <property type="entry name" value="MetI-like"/>
    <property type="match status" value="1"/>
</dbReference>
<dbReference type="EMBL" id="JBHTIR010004277">
    <property type="protein sequence ID" value="MFD0856846.1"/>
    <property type="molecule type" value="Genomic_DNA"/>
</dbReference>
<feature type="transmembrane region" description="Helical" evidence="7">
    <location>
        <begin position="214"/>
        <end position="234"/>
    </location>
</feature>
<dbReference type="PROSITE" id="PS50928">
    <property type="entry name" value="ABC_TM1"/>
    <property type="match status" value="1"/>
</dbReference>
<name>A0ABW3CTN8_9ACTN</name>
<keyword evidence="4 7" id="KW-0812">Transmembrane</keyword>
<proteinExistence type="inferred from homology"/>
<protein>
    <submittedName>
        <fullName evidence="9">Carbohydrate ABC transporter permease</fullName>
    </submittedName>
</protein>
<dbReference type="CDD" id="cd06261">
    <property type="entry name" value="TM_PBP2"/>
    <property type="match status" value="1"/>
</dbReference>
<sequence>LRRRRGARFGGWLTVTFFLFPALMLFALLVLIPIVVAVYTSLFRWGGFGAPENFIGLENFQRLFQDEVFLGDLWRGFLLIVLSLCLQLPFSLAMALLLNQRLRGRALYRVVFFAPYVLSEVITAVLFTMIFNPGEGLADRTLDAIGLGHLDIGWFASSDTVLPTLFLVMTWKYFGFHMIIYLAALQGIPKEVLEAASIDGAGAWRRFRHVTLPLLGPTLRISAFLSVIWSIQLFDLVYVISGGGPVHASETMAITMFEYGFKRYQMGYANAISVVMFVFSFVFALFYMRYVMRRDTAGAVTSAGGM</sequence>
<dbReference type="PANTHER" id="PTHR30193:SF41">
    <property type="entry name" value="DIACETYLCHITOBIOSE UPTAKE SYSTEM PERMEASE PROTEIN NGCF"/>
    <property type="match status" value="1"/>
</dbReference>
<evidence type="ECO:0000313" key="9">
    <source>
        <dbReference type="EMBL" id="MFD0856846.1"/>
    </source>
</evidence>
<dbReference type="InterPro" id="IPR035906">
    <property type="entry name" value="MetI-like_sf"/>
</dbReference>
<gene>
    <name evidence="9" type="ORF">ACFQ07_31730</name>
</gene>
<keyword evidence="10" id="KW-1185">Reference proteome</keyword>
<comment type="subcellular location">
    <subcellularLocation>
        <location evidence="1 7">Cell membrane</location>
        <topology evidence="1 7">Multi-pass membrane protein</topology>
    </subcellularLocation>
</comment>
<evidence type="ECO:0000256" key="3">
    <source>
        <dbReference type="ARBA" id="ARBA00022475"/>
    </source>
</evidence>
<evidence type="ECO:0000256" key="7">
    <source>
        <dbReference type="RuleBase" id="RU363032"/>
    </source>
</evidence>
<evidence type="ECO:0000256" key="5">
    <source>
        <dbReference type="ARBA" id="ARBA00022989"/>
    </source>
</evidence>
<feature type="transmembrane region" description="Helical" evidence="7">
    <location>
        <begin position="12"/>
        <end position="39"/>
    </location>
</feature>
<reference evidence="10" key="1">
    <citation type="journal article" date="2019" name="Int. J. Syst. Evol. Microbiol.">
        <title>The Global Catalogue of Microorganisms (GCM) 10K type strain sequencing project: providing services to taxonomists for standard genome sequencing and annotation.</title>
        <authorList>
            <consortium name="The Broad Institute Genomics Platform"/>
            <consortium name="The Broad Institute Genome Sequencing Center for Infectious Disease"/>
            <person name="Wu L."/>
            <person name="Ma J."/>
        </authorList>
    </citation>
    <scope>NUCLEOTIDE SEQUENCE [LARGE SCALE GENOMIC DNA]</scope>
    <source>
        <strain evidence="10">JCM 31696</strain>
    </source>
</reference>
<evidence type="ECO:0000256" key="2">
    <source>
        <dbReference type="ARBA" id="ARBA00022448"/>
    </source>
</evidence>
<feature type="transmembrane region" description="Helical" evidence="7">
    <location>
        <begin position="152"/>
        <end position="171"/>
    </location>
</feature>
<feature type="transmembrane region" description="Helical" evidence="7">
    <location>
        <begin position="266"/>
        <end position="287"/>
    </location>
</feature>
<feature type="domain" description="ABC transmembrane type-1" evidence="8">
    <location>
        <begin position="73"/>
        <end position="287"/>
    </location>
</feature>
<keyword evidence="5 7" id="KW-1133">Transmembrane helix</keyword>
<feature type="non-terminal residue" evidence="9">
    <location>
        <position position="1"/>
    </location>
</feature>
<keyword evidence="6 7" id="KW-0472">Membrane</keyword>
<evidence type="ECO:0000256" key="6">
    <source>
        <dbReference type="ARBA" id="ARBA00023136"/>
    </source>
</evidence>
<dbReference type="Pfam" id="PF00528">
    <property type="entry name" value="BPD_transp_1"/>
    <property type="match status" value="1"/>
</dbReference>
<accession>A0ABW3CTN8</accession>
<comment type="similarity">
    <text evidence="7">Belongs to the binding-protein-dependent transport system permease family.</text>
</comment>
<dbReference type="SUPFAM" id="SSF161098">
    <property type="entry name" value="MetI-like"/>
    <property type="match status" value="1"/>
</dbReference>